<protein>
    <submittedName>
        <fullName evidence="8">EamA family transporter</fullName>
    </submittedName>
</protein>
<feature type="transmembrane region" description="Helical" evidence="5">
    <location>
        <begin position="147"/>
        <end position="165"/>
    </location>
</feature>
<evidence type="ECO:0000313" key="8">
    <source>
        <dbReference type="EMBL" id="ASJ95781.1"/>
    </source>
</evidence>
<feature type="domain" description="EamA" evidence="7">
    <location>
        <begin position="10"/>
        <end position="137"/>
    </location>
</feature>
<evidence type="ECO:0000313" key="9">
    <source>
        <dbReference type="Proteomes" id="UP000198233"/>
    </source>
</evidence>
<dbReference type="InterPro" id="IPR000620">
    <property type="entry name" value="EamA_dom"/>
</dbReference>
<feature type="domain" description="EamA" evidence="7">
    <location>
        <begin position="147"/>
        <end position="277"/>
    </location>
</feature>
<feature type="signal peptide" evidence="6">
    <location>
        <begin position="1"/>
        <end position="21"/>
    </location>
</feature>
<feature type="transmembrane region" description="Helical" evidence="5">
    <location>
        <begin position="233"/>
        <end position="254"/>
    </location>
</feature>
<evidence type="ECO:0000259" key="7">
    <source>
        <dbReference type="Pfam" id="PF00892"/>
    </source>
</evidence>
<feature type="transmembrane region" description="Helical" evidence="5">
    <location>
        <begin position="177"/>
        <end position="195"/>
    </location>
</feature>
<dbReference type="EMBL" id="CP022272">
    <property type="protein sequence ID" value="ASJ95781.1"/>
    <property type="molecule type" value="Genomic_DNA"/>
</dbReference>
<keyword evidence="3 5" id="KW-1133">Transmembrane helix</keyword>
<dbReference type="GO" id="GO:0016020">
    <property type="term" value="C:membrane"/>
    <property type="evidence" value="ECO:0007669"/>
    <property type="project" value="UniProtKB-SubCell"/>
</dbReference>
<dbReference type="SUPFAM" id="SSF103481">
    <property type="entry name" value="Multidrug resistance efflux transporter EmrE"/>
    <property type="match status" value="2"/>
</dbReference>
<feature type="transmembrane region" description="Helical" evidence="5">
    <location>
        <begin position="37"/>
        <end position="57"/>
    </location>
</feature>
<name>A0AAC9XMD3_9GAMM</name>
<gene>
    <name evidence="8" type="ORF">CFF01_03790</name>
</gene>
<evidence type="ECO:0000256" key="4">
    <source>
        <dbReference type="ARBA" id="ARBA00023136"/>
    </source>
</evidence>
<feature type="transmembrane region" description="Helical" evidence="5">
    <location>
        <begin position="260"/>
        <end position="278"/>
    </location>
</feature>
<feature type="transmembrane region" description="Helical" evidence="5">
    <location>
        <begin position="207"/>
        <end position="226"/>
    </location>
</feature>
<dbReference type="InterPro" id="IPR050638">
    <property type="entry name" value="AA-Vitamin_Transporters"/>
</dbReference>
<dbReference type="Proteomes" id="UP000198233">
    <property type="component" value="Chromosome"/>
</dbReference>
<sequence length="294" mass="30308">MPQLSRIRLLLLTSVTMLAFAANSLFCREALASGSIGAASFTLIRIASGALMLGILVSPHIRTGGLGGNWLSAAALFGYAVAFSFAYNSLSAGTGALLLFGAVQITMILYGLWSGERINRKQTIGALLAGAGLVWLVLPGVSAPSLVGAVLMIIAGISWGVYSLLGRSTDRPTLATAGNFIRTVPMALVPFALLVHSETISATGIGYAVASGALASGLGYALWYLVLPSLTSVTAATVKLSVPVIAAFGGFIWLGEAMTTRLLIASIAVLGGIALFVMSKQGNRACNEVKSKKQ</sequence>
<evidence type="ECO:0000256" key="2">
    <source>
        <dbReference type="ARBA" id="ARBA00022692"/>
    </source>
</evidence>
<proteinExistence type="predicted"/>
<evidence type="ECO:0000256" key="5">
    <source>
        <dbReference type="SAM" id="Phobius"/>
    </source>
</evidence>
<dbReference type="RefSeq" id="WP_088903915.1">
    <property type="nucleotide sequence ID" value="NZ_CP022272.1"/>
</dbReference>
<keyword evidence="6" id="KW-0732">Signal</keyword>
<dbReference type="PANTHER" id="PTHR32322:SF9">
    <property type="entry name" value="AMINO-ACID METABOLITE EFFLUX PUMP-RELATED"/>
    <property type="match status" value="1"/>
</dbReference>
<organism evidence="8 9">
    <name type="scientific">Shewanella marisflavi</name>
    <dbReference type="NCBI Taxonomy" id="260364"/>
    <lineage>
        <taxon>Bacteria</taxon>
        <taxon>Pseudomonadati</taxon>
        <taxon>Pseudomonadota</taxon>
        <taxon>Gammaproteobacteria</taxon>
        <taxon>Alteromonadales</taxon>
        <taxon>Shewanellaceae</taxon>
        <taxon>Shewanella</taxon>
    </lineage>
</organism>
<evidence type="ECO:0000256" key="3">
    <source>
        <dbReference type="ARBA" id="ARBA00022989"/>
    </source>
</evidence>
<evidence type="ECO:0000256" key="1">
    <source>
        <dbReference type="ARBA" id="ARBA00004141"/>
    </source>
</evidence>
<feature type="transmembrane region" description="Helical" evidence="5">
    <location>
        <begin position="93"/>
        <end position="112"/>
    </location>
</feature>
<dbReference type="Pfam" id="PF00892">
    <property type="entry name" value="EamA"/>
    <property type="match status" value="2"/>
</dbReference>
<reference evidence="8 9" key="1">
    <citation type="submission" date="2017-06" db="EMBL/GenBank/DDBJ databases">
        <title>Complete genome sequence of Shewanella marisflavi EP1 associated with anaerobic 2,4-dinitrotoluene reduction and salt tolerance.</title>
        <authorList>
            <person name="Huang J."/>
        </authorList>
    </citation>
    <scope>NUCLEOTIDE SEQUENCE [LARGE SCALE GENOMIC DNA]</scope>
    <source>
        <strain evidence="8 9">EP1</strain>
    </source>
</reference>
<feature type="transmembrane region" description="Helical" evidence="5">
    <location>
        <begin position="69"/>
        <end position="87"/>
    </location>
</feature>
<dbReference type="AlphaFoldDB" id="A0AAC9XMD3"/>
<accession>A0AAC9XMD3</accession>
<evidence type="ECO:0000256" key="6">
    <source>
        <dbReference type="SAM" id="SignalP"/>
    </source>
</evidence>
<dbReference type="PANTHER" id="PTHR32322">
    <property type="entry name" value="INNER MEMBRANE TRANSPORTER"/>
    <property type="match status" value="1"/>
</dbReference>
<feature type="transmembrane region" description="Helical" evidence="5">
    <location>
        <begin position="124"/>
        <end position="141"/>
    </location>
</feature>
<keyword evidence="2 5" id="KW-0812">Transmembrane</keyword>
<keyword evidence="4 5" id="KW-0472">Membrane</keyword>
<feature type="chain" id="PRO_5042223027" evidence="6">
    <location>
        <begin position="22"/>
        <end position="294"/>
    </location>
</feature>
<dbReference type="KEGG" id="smav:CFF01_03790"/>
<comment type="subcellular location">
    <subcellularLocation>
        <location evidence="1">Membrane</location>
        <topology evidence="1">Multi-pass membrane protein</topology>
    </subcellularLocation>
</comment>
<dbReference type="InterPro" id="IPR037185">
    <property type="entry name" value="EmrE-like"/>
</dbReference>